<dbReference type="AlphaFoldDB" id="A0A8J4Q3E4"/>
<accession>A0A8J4Q3E4</accession>
<feature type="region of interest" description="Disordered" evidence="2">
    <location>
        <begin position="159"/>
        <end position="183"/>
    </location>
</feature>
<proteinExistence type="predicted"/>
<keyword evidence="4" id="KW-1185">Reference proteome</keyword>
<feature type="compositionally biased region" description="Low complexity" evidence="2">
    <location>
        <begin position="376"/>
        <end position="426"/>
    </location>
</feature>
<dbReference type="InterPro" id="IPR013783">
    <property type="entry name" value="Ig-like_fold"/>
</dbReference>
<feature type="region of interest" description="Disordered" evidence="2">
    <location>
        <begin position="372"/>
        <end position="430"/>
    </location>
</feature>
<keyword evidence="1" id="KW-0175">Coiled coil</keyword>
<feature type="coiled-coil region" evidence="1">
    <location>
        <begin position="296"/>
        <end position="337"/>
    </location>
</feature>
<dbReference type="SUPFAM" id="SSF81296">
    <property type="entry name" value="E set domains"/>
    <property type="match status" value="1"/>
</dbReference>
<comment type="caution">
    <text evidence="3">The sequence shown here is derived from an EMBL/GenBank/DDBJ whole genome shotgun (WGS) entry which is preliminary data.</text>
</comment>
<feature type="compositionally biased region" description="Low complexity" evidence="2">
    <location>
        <begin position="41"/>
        <end position="81"/>
    </location>
</feature>
<gene>
    <name evidence="3" type="ORF">CYY_000595</name>
</gene>
<evidence type="ECO:0000313" key="4">
    <source>
        <dbReference type="Proteomes" id="UP000695562"/>
    </source>
</evidence>
<sequence length="702" mass="78515">MDDSVLFDNFIDSANLESNLINIKIHSPSLPPYIKPEPQDTPSTTFFNNNSHNNNNSNNNNSSSNNSNPTTTTSTNTNNFNTSFLNNTNGINNLGNSLQNINLPALLSLPTQQQILSSIPTPTDIQNSATESIQTLLSTSSFNPNSLYSYYSSSTGQNNNGADSGLQNSISTDSGSNTQFCETSPSMMINSVHHQFINQQLQQQQHQHHNQIQNQQLNNYQQQQQNRSIYIHSNNQQQQNNNVVISTPDQQQTQNVQQQNHIPNHLHLQNHHLQPQLQIPQQNQNIQQQNIQQQNIQQQIQQQFQLQQQQQQLQQQQQQQQQQHLQLQQQQQQQQQNSQQNSQQNTISIHNPLFHELISDNIAPYLLNSGSNSTTPSLSDISSPMSSPKIIMTNPQTTTTTTTTTTNKNTTSLINNSTTTSSSSTTIDPLATKQDSTQGFLSATQIPVLINGELSIVIEQQPPSDVRTRTPNDKRVFSTVIRVIGDLEKNHVGGVVIQLAYANSANSERPSQFILGGNKVGTIGKDGKVDFEGLTMTEASTKHRENEFCLEYILISTDNRILSTSNGPYIKRSRPFYAYSNQKVLSRRRNVTLRTLSSTRGTTLGGEQMHVVGSPFIRCSSLKCIIHTPQGDVPASNIELYSESVLFFTLPPYPIPANFSQPEGTELPVQIVVTNDGRNYSNPLSFTYIYEGTGQKRLRSRF</sequence>
<dbReference type="InterPro" id="IPR014756">
    <property type="entry name" value="Ig_E-set"/>
</dbReference>
<dbReference type="Proteomes" id="UP000695562">
    <property type="component" value="Unassembled WGS sequence"/>
</dbReference>
<dbReference type="EMBL" id="AJWJ01000011">
    <property type="protein sequence ID" value="KAF2078124.1"/>
    <property type="molecule type" value="Genomic_DNA"/>
</dbReference>
<reference evidence="3" key="1">
    <citation type="submission" date="2020-01" db="EMBL/GenBank/DDBJ databases">
        <title>Development of genomics and gene disruption for Polysphondylium violaceum indicates a role for the polyketide synthase stlB in stalk morphogenesis.</title>
        <authorList>
            <person name="Narita B."/>
            <person name="Kawabe Y."/>
            <person name="Kin K."/>
            <person name="Saito T."/>
            <person name="Gibbs R."/>
            <person name="Kuspa A."/>
            <person name="Muzny D."/>
            <person name="Queller D."/>
            <person name="Richards S."/>
            <person name="Strassman J."/>
            <person name="Sucgang R."/>
            <person name="Worley K."/>
            <person name="Schaap P."/>
        </authorList>
    </citation>
    <scope>NUCLEOTIDE SEQUENCE</scope>
    <source>
        <strain evidence="3">QSvi11</strain>
    </source>
</reference>
<dbReference type="Gene3D" id="2.60.40.10">
    <property type="entry name" value="Immunoglobulins"/>
    <property type="match status" value="1"/>
</dbReference>
<dbReference type="OrthoDB" id="17882at2759"/>
<protein>
    <submittedName>
        <fullName evidence="3">Uncharacterized protein</fullName>
    </submittedName>
</protein>
<evidence type="ECO:0000256" key="2">
    <source>
        <dbReference type="SAM" id="MobiDB-lite"/>
    </source>
</evidence>
<evidence type="ECO:0000256" key="1">
    <source>
        <dbReference type="SAM" id="Coils"/>
    </source>
</evidence>
<name>A0A8J4Q3E4_9MYCE</name>
<organism evidence="3 4">
    <name type="scientific">Polysphondylium violaceum</name>
    <dbReference type="NCBI Taxonomy" id="133409"/>
    <lineage>
        <taxon>Eukaryota</taxon>
        <taxon>Amoebozoa</taxon>
        <taxon>Evosea</taxon>
        <taxon>Eumycetozoa</taxon>
        <taxon>Dictyostelia</taxon>
        <taxon>Dictyosteliales</taxon>
        <taxon>Dictyosteliaceae</taxon>
        <taxon>Polysphondylium</taxon>
    </lineage>
</organism>
<feature type="region of interest" description="Disordered" evidence="2">
    <location>
        <begin position="32"/>
        <end position="81"/>
    </location>
</feature>
<evidence type="ECO:0000313" key="3">
    <source>
        <dbReference type="EMBL" id="KAF2078124.1"/>
    </source>
</evidence>